<feature type="transmembrane region" description="Helical" evidence="7">
    <location>
        <begin position="143"/>
        <end position="162"/>
    </location>
</feature>
<feature type="transmembrane region" description="Helical" evidence="7">
    <location>
        <begin position="252"/>
        <end position="272"/>
    </location>
</feature>
<feature type="transmembrane region" description="Helical" evidence="7">
    <location>
        <begin position="71"/>
        <end position="90"/>
    </location>
</feature>
<dbReference type="Pfam" id="PF07690">
    <property type="entry name" value="MFS_1"/>
    <property type="match status" value="1"/>
</dbReference>
<dbReference type="PANTHER" id="PTHR23517:SF2">
    <property type="entry name" value="MULTIDRUG RESISTANCE PROTEIN MDTH"/>
    <property type="match status" value="1"/>
</dbReference>
<feature type="transmembrane region" description="Helical" evidence="7">
    <location>
        <begin position="102"/>
        <end position="123"/>
    </location>
</feature>
<evidence type="ECO:0000313" key="9">
    <source>
        <dbReference type="Proteomes" id="UP000048841"/>
    </source>
</evidence>
<dbReference type="Gene3D" id="1.20.1250.20">
    <property type="entry name" value="MFS general substrate transporter like domains"/>
    <property type="match status" value="2"/>
</dbReference>
<accession>A0A0H5HZ95</accession>
<evidence type="ECO:0000256" key="3">
    <source>
        <dbReference type="ARBA" id="ARBA00022475"/>
    </source>
</evidence>
<dbReference type="GO" id="GO:0022857">
    <property type="term" value="F:transmembrane transporter activity"/>
    <property type="evidence" value="ECO:0007669"/>
    <property type="project" value="InterPro"/>
</dbReference>
<organism evidence="8 9">
    <name type="scientific">Yersinia enterocolitica</name>
    <dbReference type="NCBI Taxonomy" id="630"/>
    <lineage>
        <taxon>Bacteria</taxon>
        <taxon>Pseudomonadati</taxon>
        <taxon>Pseudomonadota</taxon>
        <taxon>Gammaproteobacteria</taxon>
        <taxon>Enterobacterales</taxon>
        <taxon>Yersiniaceae</taxon>
        <taxon>Yersinia</taxon>
    </lineage>
</organism>
<feature type="transmembrane region" description="Helical" evidence="7">
    <location>
        <begin position="218"/>
        <end position="240"/>
    </location>
</feature>
<dbReference type="RefSeq" id="WP_005159634.1">
    <property type="nucleotide sequence ID" value="NZ_CGBC01000013.1"/>
</dbReference>
<feature type="transmembrane region" description="Helical" evidence="7">
    <location>
        <begin position="39"/>
        <end position="59"/>
    </location>
</feature>
<name>A0A0H5HZ95_YEREN</name>
<evidence type="ECO:0000256" key="2">
    <source>
        <dbReference type="ARBA" id="ARBA00022448"/>
    </source>
</evidence>
<feature type="transmembrane region" description="Helical" evidence="7">
    <location>
        <begin position="9"/>
        <end position="27"/>
    </location>
</feature>
<evidence type="ECO:0000256" key="5">
    <source>
        <dbReference type="ARBA" id="ARBA00022989"/>
    </source>
</evidence>
<keyword evidence="4 7" id="KW-0812">Transmembrane</keyword>
<feature type="transmembrane region" description="Helical" evidence="7">
    <location>
        <begin position="303"/>
        <end position="323"/>
    </location>
</feature>
<reference evidence="8 9" key="1">
    <citation type="submission" date="2015-03" db="EMBL/GenBank/DDBJ databases">
        <authorList>
            <person name="Murphy D."/>
        </authorList>
    </citation>
    <scope>NUCLEOTIDE SEQUENCE [LARGE SCALE GENOMIC DNA]</scope>
    <source>
        <strain evidence="8 9">IP26249</strain>
    </source>
</reference>
<keyword evidence="3" id="KW-1003">Cell membrane</keyword>
<feature type="transmembrane region" description="Helical" evidence="7">
    <location>
        <begin position="335"/>
        <end position="358"/>
    </location>
</feature>
<feature type="transmembrane region" description="Helical" evidence="7">
    <location>
        <begin position="168"/>
        <end position="188"/>
    </location>
</feature>
<dbReference type="PANTHER" id="PTHR23517">
    <property type="entry name" value="RESISTANCE PROTEIN MDTM, PUTATIVE-RELATED-RELATED"/>
    <property type="match status" value="1"/>
</dbReference>
<dbReference type="SUPFAM" id="SSF103473">
    <property type="entry name" value="MFS general substrate transporter"/>
    <property type="match status" value="1"/>
</dbReference>
<keyword evidence="5 7" id="KW-1133">Transmembrane helix</keyword>
<evidence type="ECO:0000256" key="7">
    <source>
        <dbReference type="SAM" id="Phobius"/>
    </source>
</evidence>
<dbReference type="GO" id="GO:0005886">
    <property type="term" value="C:plasma membrane"/>
    <property type="evidence" value="ECO:0007669"/>
    <property type="project" value="UniProtKB-SubCell"/>
</dbReference>
<feature type="transmembrane region" description="Helical" evidence="7">
    <location>
        <begin position="370"/>
        <end position="388"/>
    </location>
</feature>
<keyword evidence="6 7" id="KW-0472">Membrane</keyword>
<evidence type="ECO:0000256" key="1">
    <source>
        <dbReference type="ARBA" id="ARBA00004651"/>
    </source>
</evidence>
<feature type="transmembrane region" description="Helical" evidence="7">
    <location>
        <begin position="279"/>
        <end position="297"/>
    </location>
</feature>
<sequence>MRFWKRPQPMLPIAIIFVGSSLAYYVLMTTFSTYLHEHLHFPITTVSTIMFGYILVSRLSKVALGPWFDRLTFRSGLIFALGIAASGFLLASSEALMGKFAPWGLCIAGVGVSSIVLLTQSFIASQKQLQSHNTATPADYSFLYILMNGSALIAPIIGFEILRYMPQGLYWIIGGLYILLLVYCLACISGAECKLSPAPHLTLADWLKPFKNRNYCRFLLVNSLLWMLHAQLYSTIPLYTRETLDDESHLTLFFMVEALCVMVLQHWVSLYINQHIPSYYPAVTLMLFSVSFFLIYLAQDRVLILWAAGVFSLALMVYMPSADANNAAFADHGSFATYFGLLSLSVTLGDSLGNILGMRLLAFLLQSGNVSQYFLWLAGITAVLAIFYRNPYNCPL</sequence>
<dbReference type="GeneID" id="31411158"/>
<gene>
    <name evidence="8" type="ORF">ERS137941_00935</name>
</gene>
<proteinExistence type="predicted"/>
<dbReference type="EMBL" id="CGBR01000004">
    <property type="protein sequence ID" value="CFQ55892.1"/>
    <property type="molecule type" value="Genomic_DNA"/>
</dbReference>
<keyword evidence="2" id="KW-0813">Transport</keyword>
<evidence type="ECO:0000256" key="4">
    <source>
        <dbReference type="ARBA" id="ARBA00022692"/>
    </source>
</evidence>
<dbReference type="Proteomes" id="UP000048841">
    <property type="component" value="Unassembled WGS sequence"/>
</dbReference>
<protein>
    <submittedName>
        <fullName evidence="8">MFS family transporter</fullName>
    </submittedName>
</protein>
<evidence type="ECO:0000256" key="6">
    <source>
        <dbReference type="ARBA" id="ARBA00023136"/>
    </source>
</evidence>
<dbReference type="InterPro" id="IPR036259">
    <property type="entry name" value="MFS_trans_sf"/>
</dbReference>
<dbReference type="InterPro" id="IPR050171">
    <property type="entry name" value="MFS_Transporters"/>
</dbReference>
<dbReference type="InterPro" id="IPR011701">
    <property type="entry name" value="MFS"/>
</dbReference>
<evidence type="ECO:0000313" key="8">
    <source>
        <dbReference type="EMBL" id="CFQ55892.1"/>
    </source>
</evidence>
<dbReference type="AlphaFoldDB" id="A0A0H5HZ95"/>
<comment type="subcellular location">
    <subcellularLocation>
        <location evidence="1">Cell membrane</location>
        <topology evidence="1">Multi-pass membrane protein</topology>
    </subcellularLocation>
</comment>